<comment type="caution">
    <text evidence="2">The sequence shown here is derived from an EMBL/GenBank/DDBJ whole genome shotgun (WGS) entry which is preliminary data.</text>
</comment>
<protein>
    <submittedName>
        <fullName evidence="2">WG repeat-containing protein</fullName>
    </submittedName>
</protein>
<dbReference type="Pfam" id="PF14903">
    <property type="entry name" value="WG_beta_rep"/>
    <property type="match status" value="2"/>
</dbReference>
<accession>A0ABS1R8H9</accession>
<evidence type="ECO:0000313" key="3">
    <source>
        <dbReference type="Proteomes" id="UP000625283"/>
    </source>
</evidence>
<organism evidence="2 3">
    <name type="scientific">Sphingobacterium faecale</name>
    <dbReference type="NCBI Taxonomy" id="2803775"/>
    <lineage>
        <taxon>Bacteria</taxon>
        <taxon>Pseudomonadati</taxon>
        <taxon>Bacteroidota</taxon>
        <taxon>Sphingobacteriia</taxon>
        <taxon>Sphingobacteriales</taxon>
        <taxon>Sphingobacteriaceae</taxon>
        <taxon>Sphingobacterium</taxon>
    </lineage>
</organism>
<dbReference type="EMBL" id="JAERTY010000012">
    <property type="protein sequence ID" value="MBL1411012.1"/>
    <property type="molecule type" value="Genomic_DNA"/>
</dbReference>
<dbReference type="InterPro" id="IPR032774">
    <property type="entry name" value="WG_beta_rep"/>
</dbReference>
<reference evidence="2 3" key="1">
    <citation type="submission" date="2021-01" db="EMBL/GenBank/DDBJ databases">
        <title>C459-1 draft genome sequence.</title>
        <authorList>
            <person name="Zhang X.-F."/>
        </authorList>
    </citation>
    <scope>NUCLEOTIDE SEQUENCE [LARGE SCALE GENOMIC DNA]</scope>
    <source>
        <strain evidence="3">C459-1</strain>
    </source>
</reference>
<dbReference type="PANTHER" id="PTHR37841:SF1">
    <property type="entry name" value="DUF3298 DOMAIN-CONTAINING PROTEIN"/>
    <property type="match status" value="1"/>
</dbReference>
<feature type="chain" id="PRO_5046816350" evidence="1">
    <location>
        <begin position="29"/>
        <end position="268"/>
    </location>
</feature>
<dbReference type="Proteomes" id="UP000625283">
    <property type="component" value="Unassembled WGS sequence"/>
</dbReference>
<evidence type="ECO:0000313" key="2">
    <source>
        <dbReference type="EMBL" id="MBL1411012.1"/>
    </source>
</evidence>
<evidence type="ECO:0000256" key="1">
    <source>
        <dbReference type="SAM" id="SignalP"/>
    </source>
</evidence>
<proteinExistence type="predicted"/>
<dbReference type="RefSeq" id="WP_202104745.1">
    <property type="nucleotide sequence ID" value="NZ_JAERTY010000012.1"/>
</dbReference>
<gene>
    <name evidence="2" type="ORF">JKG61_19795</name>
</gene>
<keyword evidence="1" id="KW-0732">Signal</keyword>
<name>A0ABS1R8H9_9SPHI</name>
<sequence length="268" mass="30269">MKILLKLLFCLLLVMLLSCKSSPRQLRADEYLYSITDTAGPVDRYGYRDSAGNMIVPFGKYSFNYTDTIKSIGFVLASDGSWAIDKQGEKLFQTYPSPNNGPDEVNEGLFRILGADGTIGFADMEGNIVVSPRFSATSIFSDGKATFCQGCPLAMYKIVQTEGFRQVMLKLRNEKPDIFFIISGRKYGRINLKGDTILRPIYERIFPTWDGITMVLKDGNAFYIDSVGNEVDYDPLKHPSQKPIQRDVTKCTIYFKNEEELLKFSKSL</sequence>
<dbReference type="PROSITE" id="PS51257">
    <property type="entry name" value="PROKAR_LIPOPROTEIN"/>
    <property type="match status" value="1"/>
</dbReference>
<feature type="signal peptide" evidence="1">
    <location>
        <begin position="1"/>
        <end position="28"/>
    </location>
</feature>
<keyword evidence="3" id="KW-1185">Reference proteome</keyword>
<dbReference type="PANTHER" id="PTHR37841">
    <property type="entry name" value="GLR2918 PROTEIN"/>
    <property type="match status" value="1"/>
</dbReference>